<keyword evidence="5" id="KW-1185">Reference proteome</keyword>
<dbReference type="AlphaFoldDB" id="A0A1Y0IB58"/>
<proteinExistence type="inferred from homology"/>
<dbReference type="GO" id="GO:0008146">
    <property type="term" value="F:sulfotransferase activity"/>
    <property type="evidence" value="ECO:0007669"/>
    <property type="project" value="InterPro"/>
</dbReference>
<evidence type="ECO:0000313" key="4">
    <source>
        <dbReference type="EMBL" id="ARU57711.1"/>
    </source>
</evidence>
<sequence length="188" mass="22331">MTGYRLKNVIKSHHPMVFFHDNLDLLTSHFKILYIYRHPIDTLRSYWRLIDKVGWVEGPKGLSFDSFIKAPPLGYCMRYHMEQLPSMFHRWYYHVGPWLDIASKNEAVMAVRYESLDDQFEDTLHQIGRFLCTSPSNVIRPNRTKNVIMPDVDQQDRQAYQVSHQTVLFLKKIAGDLLNRLNYDLDIR</sequence>
<dbReference type="PANTHER" id="PTHR11783">
    <property type="entry name" value="SULFOTRANSFERASE SULT"/>
    <property type="match status" value="1"/>
</dbReference>
<name>A0A1Y0IB58_9GAMM</name>
<reference evidence="4 5" key="1">
    <citation type="submission" date="2017-05" db="EMBL/GenBank/DDBJ databases">
        <title>Genomic insights into alkan degradation activity of Oleiphilus messinensis.</title>
        <authorList>
            <person name="Kozyavkin S.A."/>
            <person name="Slesarev A.I."/>
            <person name="Golyshin P.N."/>
            <person name="Korzhenkov A."/>
            <person name="Golyshina O.N."/>
            <person name="Toshchakov S.V."/>
        </authorList>
    </citation>
    <scope>NUCLEOTIDE SEQUENCE [LARGE SCALE GENOMIC DNA]</scope>
    <source>
        <strain evidence="4 5">ME102</strain>
    </source>
</reference>
<dbReference type="Gene3D" id="3.40.50.300">
    <property type="entry name" value="P-loop containing nucleotide triphosphate hydrolases"/>
    <property type="match status" value="1"/>
</dbReference>
<protein>
    <recommendedName>
        <fullName evidence="3">Sulfotransferase domain-containing protein</fullName>
    </recommendedName>
</protein>
<dbReference type="InterPro" id="IPR027417">
    <property type="entry name" value="P-loop_NTPase"/>
</dbReference>
<dbReference type="SUPFAM" id="SSF52540">
    <property type="entry name" value="P-loop containing nucleoside triphosphate hydrolases"/>
    <property type="match status" value="1"/>
</dbReference>
<dbReference type="EMBL" id="CP021425">
    <property type="protein sequence ID" value="ARU57711.1"/>
    <property type="molecule type" value="Genomic_DNA"/>
</dbReference>
<evidence type="ECO:0000259" key="3">
    <source>
        <dbReference type="Pfam" id="PF00685"/>
    </source>
</evidence>
<comment type="similarity">
    <text evidence="1">Belongs to the sulfotransferase 1 family.</text>
</comment>
<evidence type="ECO:0000313" key="5">
    <source>
        <dbReference type="Proteomes" id="UP000196027"/>
    </source>
</evidence>
<dbReference type="InterPro" id="IPR000863">
    <property type="entry name" value="Sulfotransferase_dom"/>
</dbReference>
<dbReference type="Proteomes" id="UP000196027">
    <property type="component" value="Chromosome"/>
</dbReference>
<feature type="domain" description="Sulfotransferase" evidence="3">
    <location>
        <begin position="9"/>
        <end position="134"/>
    </location>
</feature>
<dbReference type="Pfam" id="PF00685">
    <property type="entry name" value="Sulfotransfer_1"/>
    <property type="match status" value="1"/>
</dbReference>
<evidence type="ECO:0000256" key="1">
    <source>
        <dbReference type="ARBA" id="ARBA00005771"/>
    </source>
</evidence>
<organism evidence="4 5">
    <name type="scientific">Oleiphilus messinensis</name>
    <dbReference type="NCBI Taxonomy" id="141451"/>
    <lineage>
        <taxon>Bacteria</taxon>
        <taxon>Pseudomonadati</taxon>
        <taxon>Pseudomonadota</taxon>
        <taxon>Gammaproteobacteria</taxon>
        <taxon>Oceanospirillales</taxon>
        <taxon>Oleiphilaceae</taxon>
        <taxon>Oleiphilus</taxon>
    </lineage>
</organism>
<dbReference type="KEGG" id="ome:OLMES_3690"/>
<evidence type="ECO:0000256" key="2">
    <source>
        <dbReference type="ARBA" id="ARBA00022679"/>
    </source>
</evidence>
<keyword evidence="2" id="KW-0808">Transferase</keyword>
<accession>A0A1Y0IB58</accession>
<gene>
    <name evidence="4" type="ORF">OLMES_3690</name>
</gene>